<dbReference type="EMBL" id="JAAMPC010000015">
    <property type="protein sequence ID" value="KAG2255577.1"/>
    <property type="molecule type" value="Genomic_DNA"/>
</dbReference>
<dbReference type="InterPro" id="IPR035920">
    <property type="entry name" value="YhbY-like_sf"/>
</dbReference>
<keyword evidence="8" id="KW-1185">Reference proteome</keyword>
<dbReference type="InterPro" id="IPR040286">
    <property type="entry name" value="At3g25440-like"/>
</dbReference>
<dbReference type="GO" id="GO:0003723">
    <property type="term" value="F:RNA binding"/>
    <property type="evidence" value="ECO:0007669"/>
    <property type="project" value="UniProtKB-UniRule"/>
</dbReference>
<dbReference type="PANTHER" id="PTHR31426:SF3">
    <property type="entry name" value="OS06G0304500 PROTEIN"/>
    <property type="match status" value="1"/>
</dbReference>
<reference evidence="7 8" key="1">
    <citation type="submission" date="2020-02" db="EMBL/GenBank/DDBJ databases">
        <authorList>
            <person name="Ma Q."/>
            <person name="Huang Y."/>
            <person name="Song X."/>
            <person name="Pei D."/>
        </authorList>
    </citation>
    <scope>NUCLEOTIDE SEQUENCE [LARGE SCALE GENOMIC DNA]</scope>
    <source>
        <strain evidence="7">Sxm20200214</strain>
        <tissue evidence="7">Leaf</tissue>
    </source>
</reference>
<dbReference type="OrthoDB" id="1936631at2759"/>
<feature type="compositionally biased region" description="Basic and acidic residues" evidence="4">
    <location>
        <begin position="782"/>
        <end position="806"/>
    </location>
</feature>
<protein>
    <recommendedName>
        <fullName evidence="6">CRM domain-containing protein</fullName>
    </recommendedName>
</protein>
<feature type="coiled-coil region" evidence="3">
    <location>
        <begin position="650"/>
        <end position="684"/>
    </location>
</feature>
<feature type="compositionally biased region" description="Basic and acidic residues" evidence="4">
    <location>
        <begin position="556"/>
        <end position="565"/>
    </location>
</feature>
<accession>A0A8X7PR36</accession>
<dbReference type="SUPFAM" id="SSF75471">
    <property type="entry name" value="YhbY-like"/>
    <property type="match status" value="1"/>
</dbReference>
<dbReference type="PANTHER" id="PTHR31426">
    <property type="entry name" value="GROUP II INTRON SPLICING FACTOR CRS1-LIKE"/>
    <property type="match status" value="1"/>
</dbReference>
<keyword evidence="1 2" id="KW-0694">RNA-binding</keyword>
<feature type="region of interest" description="Disordered" evidence="4">
    <location>
        <begin position="428"/>
        <end position="569"/>
    </location>
</feature>
<evidence type="ECO:0000256" key="5">
    <source>
        <dbReference type="SAM" id="Phobius"/>
    </source>
</evidence>
<gene>
    <name evidence="7" type="ORF">Bca52824_074871</name>
</gene>
<feature type="region of interest" description="Disordered" evidence="4">
    <location>
        <begin position="782"/>
        <end position="865"/>
    </location>
</feature>
<keyword evidence="5" id="KW-0472">Membrane</keyword>
<keyword evidence="5" id="KW-0812">Transmembrane</keyword>
<feature type="domain" description="CRM" evidence="6">
    <location>
        <begin position="170"/>
        <end position="268"/>
    </location>
</feature>
<feature type="compositionally biased region" description="Basic residues" evidence="4">
    <location>
        <begin position="518"/>
        <end position="529"/>
    </location>
</feature>
<name>A0A8X7PR36_BRACI</name>
<evidence type="ECO:0000256" key="4">
    <source>
        <dbReference type="SAM" id="MobiDB-lite"/>
    </source>
</evidence>
<feature type="compositionally biased region" description="Polar residues" evidence="4">
    <location>
        <begin position="432"/>
        <end position="442"/>
    </location>
</feature>
<dbReference type="Proteomes" id="UP000886595">
    <property type="component" value="Unassembled WGS sequence"/>
</dbReference>
<evidence type="ECO:0000259" key="6">
    <source>
        <dbReference type="PROSITE" id="PS51295"/>
    </source>
</evidence>
<keyword evidence="5" id="KW-1133">Transmembrane helix</keyword>
<evidence type="ECO:0000256" key="1">
    <source>
        <dbReference type="ARBA" id="ARBA00022884"/>
    </source>
</evidence>
<sequence length="948" mass="108287">MMFTLGCAKGIANQLFRNPRWRSGLFVHHLQFPNYSVYTKQRPFVEVPHGSASSNQNVFEYCRRHMSNSTVELRTEDNVVRFSFNNNVRDTKSVPMRTERKWKRAKSSRKAKVNELRFYRLKAKKKMNSPNPEVRIRYKLEKAKRKEEWLIEKLRKYDVPKTPAEAYDPETLTEEEQHYLKRTGEKRKNFVLVGRRGVFGGVVLNMHLHWKKHETVKVICKPCNKPGQIHEYAEELARLSKGIVIDVKPNNAIVLYRGKNYVRPEVMSPVDTLSKDKALEKYRYEQSLEHTSEFIEKLEKELEEYHKYVARYKKKDESLALTLLILVFVVRHPNTIATPEKFFESAQAIAAHSHLRWPDLSREWIRRQQARIARVDWESRLPCVLGPCKSRLPLFTRKQQRLLDKAREMDGVPDLSALLKGKLQLLSKKSTTVDPQGPSNSRGDGASEGGGTSREGASKEGATREGAPIVVDEGVGAETSASGPKKKKKSKKTKVGATDEVPPEESASLDATSEGSKAKRKKDGKKRSRGGAASSVDRDEGLAEGSAPDSSARKSSRPEGSDRVEFSYGETTPLILNPLRCAELTRQIRGGTKEMPQLEDLYFRNEYIDAASSRARSDGSMNFLVEKYDSALKQTMIKLGSSEKLAQARLKAIERVRAEHKKANEKAEKETEILRVKFEELEATQERDAAVEKLIRERQRLKDSRGLEVTRERERVEIAMVEKANRCFGLVRDHFTRLDAFGKAKNLYETASQLITSLEIIEEPSEEPLVDVTSVPAEHVEVPEGGGFEERPENENLEEVPEKDNLEIGDTPVREEETENVGIEDPVLVSDFSSEGREDEEEEDDRAEETSPPQPVEEETTNEVGDRAVPNPRLLLWTPLSMFLLEWKTRLLPLLKTQSVLLLLERRRRMIKILCLDALLMLFFFVLFVFVVLIDLAIVRLDILSFCR</sequence>
<dbReference type="InterPro" id="IPR001890">
    <property type="entry name" value="RNA-binding_CRM"/>
</dbReference>
<proteinExistence type="predicted"/>
<comment type="caution">
    <text evidence="7">The sequence shown here is derived from an EMBL/GenBank/DDBJ whole genome shotgun (WGS) entry which is preliminary data.</text>
</comment>
<evidence type="ECO:0000256" key="2">
    <source>
        <dbReference type="PROSITE-ProRule" id="PRU00626"/>
    </source>
</evidence>
<evidence type="ECO:0000256" key="3">
    <source>
        <dbReference type="SAM" id="Coils"/>
    </source>
</evidence>
<keyword evidence="3" id="KW-0175">Coiled coil</keyword>
<dbReference type="SMART" id="SM01103">
    <property type="entry name" value="CRS1_YhbY"/>
    <property type="match status" value="1"/>
</dbReference>
<evidence type="ECO:0000313" key="7">
    <source>
        <dbReference type="EMBL" id="KAG2255577.1"/>
    </source>
</evidence>
<dbReference type="Pfam" id="PF01985">
    <property type="entry name" value="CRS1_YhbY"/>
    <property type="match status" value="1"/>
</dbReference>
<feature type="compositionally biased region" description="Acidic residues" evidence="4">
    <location>
        <begin position="837"/>
        <end position="847"/>
    </location>
</feature>
<dbReference type="Gene3D" id="3.30.110.60">
    <property type="entry name" value="YhbY-like"/>
    <property type="match status" value="1"/>
</dbReference>
<evidence type="ECO:0000313" key="8">
    <source>
        <dbReference type="Proteomes" id="UP000886595"/>
    </source>
</evidence>
<dbReference type="PROSITE" id="PS51295">
    <property type="entry name" value="CRM"/>
    <property type="match status" value="1"/>
</dbReference>
<feature type="compositionally biased region" description="Basic residues" evidence="4">
    <location>
        <begin position="484"/>
        <end position="494"/>
    </location>
</feature>
<dbReference type="AlphaFoldDB" id="A0A8X7PR36"/>
<organism evidence="7 8">
    <name type="scientific">Brassica carinata</name>
    <name type="common">Ethiopian mustard</name>
    <name type="synonym">Abyssinian cabbage</name>
    <dbReference type="NCBI Taxonomy" id="52824"/>
    <lineage>
        <taxon>Eukaryota</taxon>
        <taxon>Viridiplantae</taxon>
        <taxon>Streptophyta</taxon>
        <taxon>Embryophyta</taxon>
        <taxon>Tracheophyta</taxon>
        <taxon>Spermatophyta</taxon>
        <taxon>Magnoliopsida</taxon>
        <taxon>eudicotyledons</taxon>
        <taxon>Gunneridae</taxon>
        <taxon>Pentapetalae</taxon>
        <taxon>rosids</taxon>
        <taxon>malvids</taxon>
        <taxon>Brassicales</taxon>
        <taxon>Brassicaceae</taxon>
        <taxon>Brassiceae</taxon>
        <taxon>Brassica</taxon>
    </lineage>
</organism>
<feature type="transmembrane region" description="Helical" evidence="5">
    <location>
        <begin position="913"/>
        <end position="939"/>
    </location>
</feature>